<feature type="chain" id="PRO_5016711590" evidence="2">
    <location>
        <begin position="22"/>
        <end position="428"/>
    </location>
</feature>
<dbReference type="InterPro" id="IPR021293">
    <property type="entry name" value="DUF2865"/>
</dbReference>
<evidence type="ECO:0000313" key="3">
    <source>
        <dbReference type="EMBL" id="RCS25283.1"/>
    </source>
</evidence>
<dbReference type="Proteomes" id="UP000253420">
    <property type="component" value="Unassembled WGS sequence"/>
</dbReference>
<feature type="signal peptide" evidence="2">
    <location>
        <begin position="1"/>
        <end position="21"/>
    </location>
</feature>
<reference evidence="3 4" key="1">
    <citation type="submission" date="2018-07" db="EMBL/GenBank/DDBJ databases">
        <title>The draft genome of Phyllobacterium salinisoli.</title>
        <authorList>
            <person name="Liu L."/>
            <person name="Li L."/>
            <person name="Zhang X."/>
            <person name="Liang L."/>
        </authorList>
    </citation>
    <scope>NUCLEOTIDE SEQUENCE [LARGE SCALE GENOMIC DNA]</scope>
    <source>
        <strain evidence="3 4">LLAN61</strain>
    </source>
</reference>
<proteinExistence type="predicted"/>
<dbReference type="OrthoDB" id="7850882at2"/>
<organism evidence="3 4">
    <name type="scientific">Phyllobacterium salinisoli</name>
    <dbReference type="NCBI Taxonomy" id="1899321"/>
    <lineage>
        <taxon>Bacteria</taxon>
        <taxon>Pseudomonadati</taxon>
        <taxon>Pseudomonadota</taxon>
        <taxon>Alphaproteobacteria</taxon>
        <taxon>Hyphomicrobiales</taxon>
        <taxon>Phyllobacteriaceae</taxon>
        <taxon>Phyllobacterium</taxon>
    </lineage>
</organism>
<accession>A0A368K9V7</accession>
<feature type="region of interest" description="Disordered" evidence="1">
    <location>
        <begin position="362"/>
        <end position="382"/>
    </location>
</feature>
<dbReference type="EMBL" id="QOZG01000001">
    <property type="protein sequence ID" value="RCS25283.1"/>
    <property type="molecule type" value="Genomic_DNA"/>
</dbReference>
<keyword evidence="2" id="KW-0732">Signal</keyword>
<feature type="region of interest" description="Disordered" evidence="1">
    <location>
        <begin position="407"/>
        <end position="428"/>
    </location>
</feature>
<keyword evidence="4" id="KW-1185">Reference proteome</keyword>
<evidence type="ECO:0000256" key="2">
    <source>
        <dbReference type="SAM" id="SignalP"/>
    </source>
</evidence>
<dbReference type="RefSeq" id="WP_147272131.1">
    <property type="nucleotide sequence ID" value="NZ_QOZG01000001.1"/>
</dbReference>
<feature type="compositionally biased region" description="Basic and acidic residues" evidence="1">
    <location>
        <begin position="411"/>
        <end position="428"/>
    </location>
</feature>
<protein>
    <submittedName>
        <fullName evidence="3">DUF2865 domain-containing protein</fullName>
    </submittedName>
</protein>
<sequence length="428" mass="46510">MSRFFLTITIASIAISMFAVSTGDGNAASPVCSKLQRQLASLSGRSRGGANSPAVRQLQSQLTHARIGARQAGCTGGLFSRPSNSPQCLSINASINKLTASIAQAKQGGGGGADRQRVLAALSANDCSAPQKRSVGLFTRLFNNERRQQTEEPETTVSPMVRRTRAAIQPKREKERTRAVVREREREREREPVKRRVENVSATNEGAAPVRNYSVKSGFRTLCVRTCDGYYFPISFSTERRFFPRDRNACSAMCPGTDVALYYHDVKNEESEDMVSADTNMPYATLPTAFDYRTATTSPPGCTCQAARQSLPVEGSAFTAQNQPSAPSGAIDKNFTMLGHGGDEQAESDKTSSFIGVPRMRPDPAADPETMLNTEGGLNRDDLQRLTEKDASVLTSSTGTRIRVVGPTFLPDRKEAKGLRAPGQKKDR</sequence>
<comment type="caution">
    <text evidence="3">The sequence shown here is derived from an EMBL/GenBank/DDBJ whole genome shotgun (WGS) entry which is preliminary data.</text>
</comment>
<evidence type="ECO:0000313" key="4">
    <source>
        <dbReference type="Proteomes" id="UP000253420"/>
    </source>
</evidence>
<gene>
    <name evidence="3" type="ORF">DUT91_00190</name>
</gene>
<dbReference type="Pfam" id="PF11064">
    <property type="entry name" value="DUF2865"/>
    <property type="match status" value="1"/>
</dbReference>
<dbReference type="AlphaFoldDB" id="A0A368K9V7"/>
<evidence type="ECO:0000256" key="1">
    <source>
        <dbReference type="SAM" id="MobiDB-lite"/>
    </source>
</evidence>
<name>A0A368K9V7_9HYPH</name>